<reference evidence="2 3" key="1">
    <citation type="submission" date="2019-04" db="EMBL/GenBank/DDBJ databases">
        <title>An improved genome assembly and genetic linkage map for asparagus bean, Vigna unguiculata ssp. sesquipedialis.</title>
        <authorList>
            <person name="Xia Q."/>
            <person name="Zhang R."/>
            <person name="Dong Y."/>
        </authorList>
    </citation>
    <scope>NUCLEOTIDE SEQUENCE [LARGE SCALE GENOMIC DNA]</scope>
    <source>
        <tissue evidence="2">Leaf</tissue>
    </source>
</reference>
<organism evidence="2 3">
    <name type="scientific">Vigna unguiculata</name>
    <name type="common">Cowpea</name>
    <dbReference type="NCBI Taxonomy" id="3917"/>
    <lineage>
        <taxon>Eukaryota</taxon>
        <taxon>Viridiplantae</taxon>
        <taxon>Streptophyta</taxon>
        <taxon>Embryophyta</taxon>
        <taxon>Tracheophyta</taxon>
        <taxon>Spermatophyta</taxon>
        <taxon>Magnoliopsida</taxon>
        <taxon>eudicotyledons</taxon>
        <taxon>Gunneridae</taxon>
        <taxon>Pentapetalae</taxon>
        <taxon>rosids</taxon>
        <taxon>fabids</taxon>
        <taxon>Fabales</taxon>
        <taxon>Fabaceae</taxon>
        <taxon>Papilionoideae</taxon>
        <taxon>50 kb inversion clade</taxon>
        <taxon>NPAAA clade</taxon>
        <taxon>indigoferoid/millettioid clade</taxon>
        <taxon>Phaseoleae</taxon>
        <taxon>Vigna</taxon>
    </lineage>
</organism>
<protein>
    <submittedName>
        <fullName evidence="2">Uncharacterized protein</fullName>
    </submittedName>
</protein>
<name>A0A4D6LW51_VIGUN</name>
<proteinExistence type="predicted"/>
<evidence type="ECO:0000256" key="1">
    <source>
        <dbReference type="SAM" id="MobiDB-lite"/>
    </source>
</evidence>
<sequence>MPSASTSAAWRNKFRPPSGSRPTARRQRPSSATEFHTLPGGALPCRQVPRSTGTSTVISIA</sequence>
<evidence type="ECO:0000313" key="3">
    <source>
        <dbReference type="Proteomes" id="UP000501690"/>
    </source>
</evidence>
<dbReference type="EMBL" id="CP039349">
    <property type="protein sequence ID" value="QCD93289.1"/>
    <property type="molecule type" value="Genomic_DNA"/>
</dbReference>
<dbReference type="Proteomes" id="UP000501690">
    <property type="component" value="Linkage Group LG5"/>
</dbReference>
<evidence type="ECO:0000313" key="2">
    <source>
        <dbReference type="EMBL" id="QCD93289.1"/>
    </source>
</evidence>
<feature type="region of interest" description="Disordered" evidence="1">
    <location>
        <begin position="1"/>
        <end position="61"/>
    </location>
</feature>
<keyword evidence="3" id="KW-1185">Reference proteome</keyword>
<dbReference type="AlphaFoldDB" id="A0A4D6LW51"/>
<accession>A0A4D6LW51</accession>
<gene>
    <name evidence="2" type="ORF">DEO72_LG5g1361</name>
</gene>
<feature type="compositionally biased region" description="Polar residues" evidence="1">
    <location>
        <begin position="49"/>
        <end position="61"/>
    </location>
</feature>